<dbReference type="WBParaSite" id="nRc.2.0.1.t04966-RA">
    <property type="protein sequence ID" value="nRc.2.0.1.t04966-RA"/>
    <property type="gene ID" value="nRc.2.0.1.g04966"/>
</dbReference>
<protein>
    <submittedName>
        <fullName evidence="2">Uncharacterized protein</fullName>
    </submittedName>
</protein>
<proteinExistence type="predicted"/>
<dbReference type="Proteomes" id="UP000887565">
    <property type="component" value="Unplaced"/>
</dbReference>
<dbReference type="AlphaFoldDB" id="A0A915HTV6"/>
<reference evidence="2" key="1">
    <citation type="submission" date="2022-11" db="UniProtKB">
        <authorList>
            <consortium name="WormBaseParasite"/>
        </authorList>
    </citation>
    <scope>IDENTIFICATION</scope>
</reference>
<organism evidence="1 2">
    <name type="scientific">Romanomermis culicivorax</name>
    <name type="common">Nematode worm</name>
    <dbReference type="NCBI Taxonomy" id="13658"/>
    <lineage>
        <taxon>Eukaryota</taxon>
        <taxon>Metazoa</taxon>
        <taxon>Ecdysozoa</taxon>
        <taxon>Nematoda</taxon>
        <taxon>Enoplea</taxon>
        <taxon>Dorylaimia</taxon>
        <taxon>Mermithida</taxon>
        <taxon>Mermithoidea</taxon>
        <taxon>Mermithidae</taxon>
        <taxon>Romanomermis</taxon>
    </lineage>
</organism>
<accession>A0A915HTV6</accession>
<keyword evidence="1" id="KW-1185">Reference proteome</keyword>
<evidence type="ECO:0000313" key="2">
    <source>
        <dbReference type="WBParaSite" id="nRc.2.0.1.t04966-RA"/>
    </source>
</evidence>
<evidence type="ECO:0000313" key="1">
    <source>
        <dbReference type="Proteomes" id="UP000887565"/>
    </source>
</evidence>
<name>A0A915HTV6_ROMCU</name>
<sequence>MILTKKFNFRDISLSFDSMILNVYKKETRFTPGTRFIRIETEKRYPVPAVRKVKILLIGTTKCLVIPEKWSQ</sequence>